<evidence type="ECO:0000313" key="4">
    <source>
        <dbReference type="Proteomes" id="UP000442533"/>
    </source>
</evidence>
<keyword evidence="1" id="KW-0812">Transmembrane</keyword>
<dbReference type="GO" id="GO:0005886">
    <property type="term" value="C:plasma membrane"/>
    <property type="evidence" value="ECO:0007669"/>
    <property type="project" value="UniProtKB-SubCell"/>
</dbReference>
<evidence type="ECO:0000256" key="1">
    <source>
        <dbReference type="RuleBase" id="RU365021"/>
    </source>
</evidence>
<comment type="subcellular location">
    <subcellularLocation>
        <location evidence="1">Cell inner membrane</location>
    </subcellularLocation>
</comment>
<dbReference type="UniPathway" id="UPA00694"/>
<dbReference type="AlphaFoldDB" id="A0A844H369"/>
<keyword evidence="1" id="KW-0973">c-di-GMP</keyword>
<keyword evidence="4" id="KW-1185">Reference proteome</keyword>
<keyword evidence="1" id="KW-1133">Transmembrane helix</keyword>
<keyword evidence="1" id="KW-1003">Cell membrane</keyword>
<dbReference type="OrthoDB" id="7615145at2"/>
<protein>
    <recommendedName>
        <fullName evidence="1">Cyclic di-GMP-binding protein</fullName>
    </recommendedName>
    <alternativeName>
        <fullName evidence="1">Cellulose synthase regulatory subunit</fullName>
    </alternativeName>
</protein>
<reference evidence="3 4" key="1">
    <citation type="submission" date="2019-11" db="EMBL/GenBank/DDBJ databases">
        <authorList>
            <person name="Dong K."/>
        </authorList>
    </citation>
    <scope>NUCLEOTIDE SEQUENCE [LARGE SCALE GENOMIC DNA]</scope>
    <source>
        <strain evidence="3 4">JCM 17370</strain>
    </source>
</reference>
<comment type="function">
    <text evidence="1">Binds the cellulose synthase activator, bis-(3'-5') cyclic diguanylic acid (c-di-GMP).</text>
</comment>
<accession>A0A844H369</accession>
<feature type="chain" id="PRO_5033094749" description="Cyclic di-GMP-binding protein" evidence="1">
    <location>
        <begin position="33"/>
        <end position="748"/>
    </location>
</feature>
<feature type="domain" description="Cellulose synthase subunit B-like C-terminal" evidence="2">
    <location>
        <begin position="616"/>
        <end position="743"/>
    </location>
</feature>
<keyword evidence="1" id="KW-0135">Cellulose biosynthesis</keyword>
<dbReference type="Pfam" id="PF03170">
    <property type="entry name" value="BcsB"/>
    <property type="match status" value="2"/>
</dbReference>
<dbReference type="GO" id="GO:0006011">
    <property type="term" value="P:UDP-alpha-D-glucose metabolic process"/>
    <property type="evidence" value="ECO:0007669"/>
    <property type="project" value="InterPro"/>
</dbReference>
<keyword evidence="1" id="KW-0997">Cell inner membrane</keyword>
<dbReference type="Gene3D" id="1.20.5.4520">
    <property type="match status" value="1"/>
</dbReference>
<dbReference type="GO" id="GO:0030244">
    <property type="term" value="P:cellulose biosynthetic process"/>
    <property type="evidence" value="ECO:0007669"/>
    <property type="project" value="UniProtKB-KW"/>
</dbReference>
<keyword evidence="1" id="KW-0472">Membrane</keyword>
<dbReference type="InterPro" id="IPR048861">
    <property type="entry name" value="BscB-like_C"/>
</dbReference>
<sequence length="748" mass="77553">MTRMPKSLLPAFLPRLLAPLLPGLLLAGGALAQDIVLPEPVTAPEPGQAAPAPAPAARIDAAPAIRDAAPAAAAAAPPLARLAPLLALPDEVVMGASLPRPGILRLTGEVAGIMLALELPADQPVPQGLQLALRSAINVLPDSAAIEVAVNDAPPVALPLHSFDGFQLAELPTPALVAGSNRIRLAVRQPHRVFCGPEASFGVWTELDLTRSGALMSQGVAAASAQGFAQALSQQIGSGAALTVRVAPGVDPAAMRQLALVLGAAMQGRGWIDFASPYDMGPRPAVSVLLAPAVDAQTPSVAYRRDATGAPVMVVAARGAELPGLAEGLQAVALPPAPPLPLLHPGKARTLAELGQGDIIGNTRYFQQDVGFRLPDDWLLLANQKARLQLHYGHAENLPAGANLLVKVNGQTVRLLPLDRDGGRLLPPLDIGFAARLLHSGANRLSFEMMVPGNPPDMACPPRQFDMLVVAQDSALTVPVSPAMQLSGLASVLAWLDPAGVTPDPKATEPQRIDRAAAQLAAAMPPPEGANPAVSLLVTDFSTLPASLADVSLRALQGALFAQTPPADAGVAAPAPQFDLGAGDAPAATAPAKDRAWSPLAWAARSRDRILASAFLASDQDLSDWLQGRRGDALLIAAETERPQALQLILGPQADPRGISRTLDGLQSSRQGNGAAALLSNDGSWQVWAPVVPPRLQEPVTLANLFPILGNYASWSPLLFAGALLGLGLLSVVPALIVVIVFRKWRLR</sequence>
<comment type="subunit">
    <text evidence="1">Tightly associated with the cellulose synthase catalytic subunit.</text>
</comment>
<name>A0A844H369_9RHOB</name>
<evidence type="ECO:0000313" key="3">
    <source>
        <dbReference type="EMBL" id="MTH34004.1"/>
    </source>
</evidence>
<comment type="similarity">
    <text evidence="1">Belongs to the AcsB/BcsB family.</text>
</comment>
<feature type="transmembrane region" description="Helical" evidence="1">
    <location>
        <begin position="718"/>
        <end position="742"/>
    </location>
</feature>
<proteinExistence type="inferred from homology"/>
<organism evidence="3 4">
    <name type="scientific">Paracoccus limosus</name>
    <dbReference type="NCBI Taxonomy" id="913252"/>
    <lineage>
        <taxon>Bacteria</taxon>
        <taxon>Pseudomonadati</taxon>
        <taxon>Pseudomonadota</taxon>
        <taxon>Alphaproteobacteria</taxon>
        <taxon>Rhodobacterales</taxon>
        <taxon>Paracoccaceae</taxon>
        <taxon>Paracoccus</taxon>
    </lineage>
</organism>
<dbReference type="Gene3D" id="2.60.120.260">
    <property type="entry name" value="Galactose-binding domain-like"/>
    <property type="match status" value="2"/>
</dbReference>
<dbReference type="InterPro" id="IPR018513">
    <property type="entry name" value="Cell_synthase_bac"/>
</dbReference>
<dbReference type="RefSeq" id="WP_155063564.1">
    <property type="nucleotide sequence ID" value="NZ_WMIF01000005.1"/>
</dbReference>
<evidence type="ECO:0000259" key="2">
    <source>
        <dbReference type="Pfam" id="PF20916"/>
    </source>
</evidence>
<dbReference type="Gene3D" id="3.30.379.20">
    <property type="match status" value="1"/>
</dbReference>
<dbReference type="Proteomes" id="UP000442533">
    <property type="component" value="Unassembled WGS sequence"/>
</dbReference>
<dbReference type="Gene3D" id="3.30.379.30">
    <property type="match status" value="1"/>
</dbReference>
<comment type="pathway">
    <text evidence="1">Glycan metabolism; bacterial cellulose biosynthesis.</text>
</comment>
<keyword evidence="1" id="KW-0732">Signal</keyword>
<feature type="signal peptide" evidence="1">
    <location>
        <begin position="1"/>
        <end position="32"/>
    </location>
</feature>
<dbReference type="EMBL" id="WMIF01000005">
    <property type="protein sequence ID" value="MTH34004.1"/>
    <property type="molecule type" value="Genomic_DNA"/>
</dbReference>
<gene>
    <name evidence="3" type="ORF">GL279_05255</name>
</gene>
<comment type="caution">
    <text evidence="3">The sequence shown here is derived from an EMBL/GenBank/DDBJ whole genome shotgun (WGS) entry which is preliminary data.</text>
</comment>
<dbReference type="Pfam" id="PF20916">
    <property type="entry name" value="BscB_a-b"/>
    <property type="match status" value="1"/>
</dbReference>